<protein>
    <submittedName>
        <fullName evidence="1">Uncharacterized protein</fullName>
    </submittedName>
</protein>
<dbReference type="STRING" id="1620.IV67_GL000255"/>
<dbReference type="OrthoDB" id="2148695at2"/>
<gene>
    <name evidence="1" type="ORF">IV67_GL000255</name>
</gene>
<sequence>MNQLVINDALIQALKSADLDTNSESFRSLLLDATLLVRGQEIDDRFEFTLIKNDADMYVLDTYTSWSQLAGDETVFSIHFQELVNAMRELDDIDGLMLNNNIVLSKESFFHSNKLFLAALTADDTELEEHLIPLLAKDINRAYVGKMIQGEHVQLQLVVAPWTEGLQQEIETEWHAYIEMHAGMPDIKVVSEESDEGQFMMAHFSPVFSK</sequence>
<name>A0A0R2JHF3_9LACO</name>
<comment type="caution">
    <text evidence="1">The sequence shown here is derived from an EMBL/GenBank/DDBJ whole genome shotgun (WGS) entry which is preliminary data.</text>
</comment>
<dbReference type="AlphaFoldDB" id="A0A0R2JHF3"/>
<keyword evidence="2" id="KW-1185">Reference proteome</keyword>
<dbReference type="EMBL" id="JQCD01000024">
    <property type="protein sequence ID" value="KRN76750.1"/>
    <property type="molecule type" value="Genomic_DNA"/>
</dbReference>
<proteinExistence type="predicted"/>
<evidence type="ECO:0000313" key="2">
    <source>
        <dbReference type="Proteomes" id="UP000051673"/>
    </source>
</evidence>
<accession>A0A0R2JHF3</accession>
<organism evidence="1 2">
    <name type="scientific">Weissella minor</name>
    <dbReference type="NCBI Taxonomy" id="1620"/>
    <lineage>
        <taxon>Bacteria</taxon>
        <taxon>Bacillati</taxon>
        <taxon>Bacillota</taxon>
        <taxon>Bacilli</taxon>
        <taxon>Lactobacillales</taxon>
        <taxon>Lactobacillaceae</taxon>
        <taxon>Weissella</taxon>
    </lineage>
</organism>
<evidence type="ECO:0000313" key="1">
    <source>
        <dbReference type="EMBL" id="KRN76750.1"/>
    </source>
</evidence>
<dbReference type="Proteomes" id="UP000051673">
    <property type="component" value="Unassembled WGS sequence"/>
</dbReference>
<reference evidence="1 2" key="1">
    <citation type="journal article" date="2015" name="Genome Announc.">
        <title>Expanding the biotechnology potential of lactobacilli through comparative genomics of 213 strains and associated genera.</title>
        <authorList>
            <person name="Sun Z."/>
            <person name="Harris H.M."/>
            <person name="McCann A."/>
            <person name="Guo C."/>
            <person name="Argimon S."/>
            <person name="Zhang W."/>
            <person name="Yang X."/>
            <person name="Jeffery I.B."/>
            <person name="Cooney J.C."/>
            <person name="Kagawa T.F."/>
            <person name="Liu W."/>
            <person name="Song Y."/>
            <person name="Salvetti E."/>
            <person name="Wrobel A."/>
            <person name="Rasinkangas P."/>
            <person name="Parkhill J."/>
            <person name="Rea M.C."/>
            <person name="O'Sullivan O."/>
            <person name="Ritari J."/>
            <person name="Douillard F.P."/>
            <person name="Paul Ross R."/>
            <person name="Yang R."/>
            <person name="Briner A.E."/>
            <person name="Felis G.E."/>
            <person name="de Vos W.M."/>
            <person name="Barrangou R."/>
            <person name="Klaenhammer T.R."/>
            <person name="Caufield P.W."/>
            <person name="Cui Y."/>
            <person name="Zhang H."/>
            <person name="O'Toole P.W."/>
        </authorList>
    </citation>
    <scope>NUCLEOTIDE SEQUENCE [LARGE SCALE GENOMIC DNA]</scope>
    <source>
        <strain evidence="1 2">DSM 20014</strain>
    </source>
</reference>
<dbReference type="PATRIC" id="fig|1620.3.peg.260"/>
<dbReference type="RefSeq" id="WP_057787406.1">
    <property type="nucleotide sequence ID" value="NZ_JQCD01000024.1"/>
</dbReference>